<proteinExistence type="predicted"/>
<dbReference type="EMBL" id="OZ019905">
    <property type="protein sequence ID" value="CAK9200690.1"/>
    <property type="molecule type" value="Genomic_DNA"/>
</dbReference>
<keyword evidence="1" id="KW-0812">Transmembrane</keyword>
<feature type="transmembrane region" description="Helical" evidence="1">
    <location>
        <begin position="231"/>
        <end position="256"/>
    </location>
</feature>
<name>A0ABP0TNH7_9BRYO</name>
<keyword evidence="3" id="KW-1185">Reference proteome</keyword>
<dbReference type="PANTHER" id="PTHR31414:SF18">
    <property type="entry name" value="TRANSMEMBRANE PROTEIN-RELATED"/>
    <property type="match status" value="1"/>
</dbReference>
<protein>
    <submittedName>
        <fullName evidence="2">Uncharacterized protein</fullName>
    </submittedName>
</protein>
<feature type="transmembrane region" description="Helical" evidence="1">
    <location>
        <begin position="340"/>
        <end position="363"/>
    </location>
</feature>
<dbReference type="Proteomes" id="UP001497512">
    <property type="component" value="Chromosome 13"/>
</dbReference>
<evidence type="ECO:0000313" key="2">
    <source>
        <dbReference type="EMBL" id="CAK9200690.1"/>
    </source>
</evidence>
<reference evidence="2" key="1">
    <citation type="submission" date="2024-02" db="EMBL/GenBank/DDBJ databases">
        <authorList>
            <consortium name="ELIXIR-Norway"/>
            <consortium name="Elixir Norway"/>
        </authorList>
    </citation>
    <scope>NUCLEOTIDE SEQUENCE</scope>
</reference>
<feature type="transmembrane region" description="Helical" evidence="1">
    <location>
        <begin position="578"/>
        <end position="599"/>
    </location>
</feature>
<organism evidence="2 3">
    <name type="scientific">Sphagnum troendelagicum</name>
    <dbReference type="NCBI Taxonomy" id="128251"/>
    <lineage>
        <taxon>Eukaryota</taxon>
        <taxon>Viridiplantae</taxon>
        <taxon>Streptophyta</taxon>
        <taxon>Embryophyta</taxon>
        <taxon>Bryophyta</taxon>
        <taxon>Sphagnophytina</taxon>
        <taxon>Sphagnopsida</taxon>
        <taxon>Sphagnales</taxon>
        <taxon>Sphagnaceae</taxon>
        <taxon>Sphagnum</taxon>
    </lineage>
</organism>
<accession>A0ABP0TNH7</accession>
<keyword evidence="1" id="KW-0472">Membrane</keyword>
<evidence type="ECO:0000256" key="1">
    <source>
        <dbReference type="SAM" id="Phobius"/>
    </source>
</evidence>
<feature type="transmembrane region" description="Helical" evidence="1">
    <location>
        <begin position="369"/>
        <end position="394"/>
    </location>
</feature>
<feature type="transmembrane region" description="Helical" evidence="1">
    <location>
        <begin position="177"/>
        <end position="197"/>
    </location>
</feature>
<dbReference type="PANTHER" id="PTHR31414">
    <property type="entry name" value="TRANSMEMBRANE PROTEIN DDB_G0292058"/>
    <property type="match status" value="1"/>
</dbReference>
<gene>
    <name evidence="2" type="ORF">CSSPTR1EN2_LOCUS5533</name>
</gene>
<sequence length="632" mass="68991">MARIYRKQPRAADHAGESDCKYTRLARRIGLVTLAFVLQLSSSTSSASSSSSSVQAAAYSINVDDVHEPLPAGVAPTAAGGRKALSLYYYNGRMRPAQNSWADDVQQLQLVANTFALRHRHSYTQNGDHKIVQGSRGRELLTGLLSNRPLAVRSDRIDPLNHFRHYRGGFDINNKHYWASVAFTGIAGYAIGVAWLLVGLLLALFVCCKYCCTCCCGCCRRPKSDIPHSGFYYWLPRILVLLLSLIALGSLVTLFVRNKQLTKQVHLVEGTILGAATSATTVVGDITSTLARVDGLLASYDVPGLSSLNSTDQSLNNQAASVNSTVNSTKRKLDRLVKDVEIALIVILAVTIFIVLAGLAATFFGWRRIFYLIIVAAWLLTALIWILFGVCYAFNNVVSDTCLAVDEYLQAPANTTLDNILPCVDLATAGNAFVYAREGISNIILEANSTVASIELYNSKHGNGNSSLGGVCDPLGGAPNYTYTGTCQPDTIPIGNIPQVIAPYVCMSNMTAFECLSEDRFVTQGTNATLYALSNGAQSLLNILPEMENLANCSFVYATFTTFVNQRCDPLKSVFRNLWIPMVILSTAMTLLCICWMLALHRNLHQRYLGTIHARDYSPTKTAAPKNELEMT</sequence>
<dbReference type="InterPro" id="IPR040283">
    <property type="entry name" value="DDB_G0292058-like"/>
</dbReference>
<keyword evidence="1" id="KW-1133">Transmembrane helix</keyword>
<evidence type="ECO:0000313" key="3">
    <source>
        <dbReference type="Proteomes" id="UP001497512"/>
    </source>
</evidence>